<proteinExistence type="inferred from homology"/>
<comment type="caution">
    <text evidence="3">The sequence shown here is derived from an EMBL/GenBank/DDBJ whole genome shotgun (WGS) entry which is preliminary data.</text>
</comment>
<dbReference type="AlphaFoldDB" id="A0A8J8JVS4"/>
<organism evidence="3 4">
    <name type="scientific">Limnovirga soli</name>
    <dbReference type="NCBI Taxonomy" id="2656915"/>
    <lineage>
        <taxon>Bacteria</taxon>
        <taxon>Pseudomonadati</taxon>
        <taxon>Bacteroidota</taxon>
        <taxon>Chitinophagia</taxon>
        <taxon>Chitinophagales</taxon>
        <taxon>Chitinophagaceae</taxon>
        <taxon>Limnovirga</taxon>
    </lineage>
</organism>
<dbReference type="InterPro" id="IPR023346">
    <property type="entry name" value="Lysozyme-like_dom_sf"/>
</dbReference>
<dbReference type="RefSeq" id="WP_171608895.1">
    <property type="nucleotide sequence ID" value="NZ_WHPF01000011.1"/>
</dbReference>
<name>A0A8J8JVS4_9BACT</name>
<evidence type="ECO:0000259" key="2">
    <source>
        <dbReference type="Pfam" id="PF01464"/>
    </source>
</evidence>
<evidence type="ECO:0000256" key="1">
    <source>
        <dbReference type="ARBA" id="ARBA00007734"/>
    </source>
</evidence>
<gene>
    <name evidence="3" type="ORF">GD597_15915</name>
</gene>
<feature type="domain" description="Transglycosylase SLT" evidence="2">
    <location>
        <begin position="121"/>
        <end position="218"/>
    </location>
</feature>
<evidence type="ECO:0000313" key="4">
    <source>
        <dbReference type="Proteomes" id="UP000598971"/>
    </source>
</evidence>
<dbReference type="CDD" id="cd16894">
    <property type="entry name" value="MltD-like"/>
    <property type="match status" value="1"/>
</dbReference>
<evidence type="ECO:0000313" key="3">
    <source>
        <dbReference type="EMBL" id="NNV56959.1"/>
    </source>
</evidence>
<accession>A0A8J8JVS4</accession>
<comment type="similarity">
    <text evidence="1">Belongs to the transglycosylase Slt family.</text>
</comment>
<dbReference type="Gene3D" id="1.10.530.10">
    <property type="match status" value="1"/>
</dbReference>
<dbReference type="EMBL" id="WHPF01000011">
    <property type="protein sequence ID" value="NNV56959.1"/>
    <property type="molecule type" value="Genomic_DNA"/>
</dbReference>
<dbReference type="PANTHER" id="PTHR37423:SF2">
    <property type="entry name" value="MEMBRANE-BOUND LYTIC MUREIN TRANSGLYCOSYLASE C"/>
    <property type="match status" value="1"/>
</dbReference>
<dbReference type="Proteomes" id="UP000598971">
    <property type="component" value="Unassembled WGS sequence"/>
</dbReference>
<sequence length="361" mass="40536">MDKLINHTIYTSKKEKQRFAIPFFVAVCLLMAAPGKANWQIVFHKNNQNDTTVKGFKSLLSQADDANLEQGRFAIDARVMPYVTAFLNQQGNNYEQMKNWGKPYFTLYENILTSHNIPIQLKYLSVIESSLQAGAVSYAGAVGPWQLMPYEAKRFGLIVTDRIDERTSFIKSTEAAAKLITELYEQFGDWLLVIAAYNAGAGAVSRAINKAHSTNFWELQYFLPEQTRLHVKRYIAAHYFFEGSGGWTTLTAAETLEKRTALSVLQSKPDTLAFANTAVLPITGKFNSLIISNHITMDIGKFNQLNPGFDKIITEGKTYQLRLPADKMDLFKARRQQILFESVQLMLSTGSTGGVSNTAKK</sequence>
<dbReference type="InterPro" id="IPR008258">
    <property type="entry name" value="Transglycosylase_SLT_dom_1"/>
</dbReference>
<keyword evidence="4" id="KW-1185">Reference proteome</keyword>
<dbReference type="Pfam" id="PF01464">
    <property type="entry name" value="SLT"/>
    <property type="match status" value="1"/>
</dbReference>
<protein>
    <submittedName>
        <fullName evidence="3">Transglycosylase SLT domain-containing protein</fullName>
    </submittedName>
</protein>
<dbReference type="PANTHER" id="PTHR37423">
    <property type="entry name" value="SOLUBLE LYTIC MUREIN TRANSGLYCOSYLASE-RELATED"/>
    <property type="match status" value="1"/>
</dbReference>
<dbReference type="SUPFAM" id="SSF53955">
    <property type="entry name" value="Lysozyme-like"/>
    <property type="match status" value="1"/>
</dbReference>
<reference evidence="3" key="1">
    <citation type="submission" date="2019-10" db="EMBL/GenBank/DDBJ databases">
        <title>Draft genome sequence of Panacibacter sp. KCS-6.</title>
        <authorList>
            <person name="Yim K.J."/>
        </authorList>
    </citation>
    <scope>NUCLEOTIDE SEQUENCE</scope>
    <source>
        <strain evidence="3">KCS-6</strain>
    </source>
</reference>